<proteinExistence type="predicted"/>
<dbReference type="Pfam" id="PF07801">
    <property type="entry name" value="DUF1647"/>
    <property type="match status" value="1"/>
</dbReference>
<dbReference type="PANTHER" id="PTHR31389:SF4">
    <property type="entry name" value="LD39211P"/>
    <property type="match status" value="1"/>
</dbReference>
<organism evidence="1 2">
    <name type="scientific">Mesorhabditis belari</name>
    <dbReference type="NCBI Taxonomy" id="2138241"/>
    <lineage>
        <taxon>Eukaryota</taxon>
        <taxon>Metazoa</taxon>
        <taxon>Ecdysozoa</taxon>
        <taxon>Nematoda</taxon>
        <taxon>Chromadorea</taxon>
        <taxon>Rhabditida</taxon>
        <taxon>Rhabditina</taxon>
        <taxon>Rhabditomorpha</taxon>
        <taxon>Rhabditoidea</taxon>
        <taxon>Rhabditidae</taxon>
        <taxon>Mesorhabditinae</taxon>
        <taxon>Mesorhabditis</taxon>
    </lineage>
</organism>
<evidence type="ECO:0000313" key="1">
    <source>
        <dbReference type="Proteomes" id="UP000887575"/>
    </source>
</evidence>
<keyword evidence="1" id="KW-1185">Reference proteome</keyword>
<dbReference type="AlphaFoldDB" id="A0AAF3EH19"/>
<reference evidence="2" key="1">
    <citation type="submission" date="2024-02" db="UniProtKB">
        <authorList>
            <consortium name="WormBaseParasite"/>
        </authorList>
    </citation>
    <scope>IDENTIFICATION</scope>
</reference>
<dbReference type="PANTHER" id="PTHR31389">
    <property type="entry name" value="LD39211P"/>
    <property type="match status" value="1"/>
</dbReference>
<evidence type="ECO:0000313" key="2">
    <source>
        <dbReference type="WBParaSite" id="MBELARI_LOCUS13283"/>
    </source>
</evidence>
<accession>A0AAF3EH19</accession>
<dbReference type="Proteomes" id="UP000887575">
    <property type="component" value="Unassembled WGS sequence"/>
</dbReference>
<protein>
    <submittedName>
        <fullName evidence="2">Uncharacterized protein</fullName>
    </submittedName>
</protein>
<name>A0AAF3EH19_9BILA</name>
<sequence length="274" mass="32094">MKGFAFKCHLGHYVFAIEDIEDSKLSNMTLDPLQNLTIVTYASDDHFPETKMMLYLWRYKYPKIPIIFYSLGLTNSQKSELSKVCLLTVREFDFAKYPPHVKILQNYAFKMAILGEVYKTNEFFYLMDSSLRPFNSSAFLDYIEASYVEKVCKQRMYSYLPIQKELNDRIQFAGGSILVKRSAFSSQIIKWALLCAMTDECISPVGSFRECDFPKGITTCHRYDQSMLNILLYNALQESPDWDKMVLDWPYNDAESVRRENQWNFTLPKEILCI</sequence>
<dbReference type="InterPro" id="IPR012444">
    <property type="entry name" value="DUF1647"/>
</dbReference>
<dbReference type="WBParaSite" id="MBELARI_LOCUS13283">
    <property type="protein sequence ID" value="MBELARI_LOCUS13283"/>
    <property type="gene ID" value="MBELARI_LOCUS13283"/>
</dbReference>